<evidence type="ECO:0000256" key="7">
    <source>
        <dbReference type="ARBA" id="ARBA00022786"/>
    </source>
</evidence>
<dbReference type="Proteomes" id="UP000596660">
    <property type="component" value="Unplaced"/>
</dbReference>
<dbReference type="InterPro" id="IPR002893">
    <property type="entry name" value="Znf_MYND"/>
</dbReference>
<dbReference type="Gramene" id="AUR62027875-RA">
    <property type="protein sequence ID" value="AUR62027875-RA:cds"/>
    <property type="gene ID" value="AUR62027875"/>
</dbReference>
<dbReference type="Pfam" id="PF01753">
    <property type="entry name" value="zf-MYND"/>
    <property type="match status" value="1"/>
</dbReference>
<proteinExistence type="inferred from homology"/>
<dbReference type="EnsemblPlants" id="AUR62027875-RA">
    <property type="protein sequence ID" value="AUR62027875-RA:cds"/>
    <property type="gene ID" value="AUR62027875"/>
</dbReference>
<dbReference type="InterPro" id="IPR038765">
    <property type="entry name" value="Papain-like_cys_pep_sf"/>
</dbReference>
<feature type="transmembrane region" description="Helical" evidence="13">
    <location>
        <begin position="7"/>
        <end position="27"/>
    </location>
</feature>
<dbReference type="InterPro" id="IPR028889">
    <property type="entry name" value="USP"/>
</dbReference>
<dbReference type="GO" id="GO:0006508">
    <property type="term" value="P:proteolysis"/>
    <property type="evidence" value="ECO:0007669"/>
    <property type="project" value="UniProtKB-KW"/>
</dbReference>
<evidence type="ECO:0000256" key="11">
    <source>
        <dbReference type="PROSITE-ProRule" id="PRU00134"/>
    </source>
</evidence>
<dbReference type="CDD" id="cd02661">
    <property type="entry name" value="Peptidase_C19E"/>
    <property type="match status" value="1"/>
</dbReference>
<evidence type="ECO:0000313" key="16">
    <source>
        <dbReference type="EnsemblPlants" id="AUR62027875-RA:cds"/>
    </source>
</evidence>
<dbReference type="OMA" id="LFYARCT"/>
<dbReference type="FunFam" id="3.90.70.10:FF:000026">
    <property type="entry name" value="Ubiquitin carboxyl-terminal hydrolase 15"/>
    <property type="match status" value="1"/>
</dbReference>
<feature type="domain" description="MYND-type" evidence="15">
    <location>
        <begin position="78"/>
        <end position="115"/>
    </location>
</feature>
<evidence type="ECO:0000259" key="15">
    <source>
        <dbReference type="PROSITE" id="PS50865"/>
    </source>
</evidence>
<keyword evidence="10" id="KW-0862">Zinc</keyword>
<dbReference type="AlphaFoldDB" id="A0A803MEI2"/>
<evidence type="ECO:0000256" key="8">
    <source>
        <dbReference type="ARBA" id="ARBA00022801"/>
    </source>
</evidence>
<dbReference type="FunFam" id="6.10.140.2220:FF:000006">
    <property type="entry name" value="Ubiquitin carboxyl-terminal hydrolase 15"/>
    <property type="match status" value="1"/>
</dbReference>
<dbReference type="GO" id="GO:0008270">
    <property type="term" value="F:zinc ion binding"/>
    <property type="evidence" value="ECO:0007669"/>
    <property type="project" value="UniProtKB-KW"/>
</dbReference>
<feature type="region of interest" description="Disordered" evidence="12">
    <location>
        <begin position="263"/>
        <end position="294"/>
    </location>
</feature>
<name>A0A803MEI2_CHEQI</name>
<dbReference type="InterPro" id="IPR001394">
    <property type="entry name" value="Peptidase_C19_UCH"/>
</dbReference>
<accession>A0A803MEI2</accession>
<evidence type="ECO:0000256" key="1">
    <source>
        <dbReference type="ARBA" id="ARBA00000707"/>
    </source>
</evidence>
<dbReference type="PROSITE" id="PS50865">
    <property type="entry name" value="ZF_MYND_2"/>
    <property type="match status" value="1"/>
</dbReference>
<evidence type="ECO:0000256" key="12">
    <source>
        <dbReference type="SAM" id="MobiDB-lite"/>
    </source>
</evidence>
<sequence>MLFPGDLGFRVAVFFIFGVFPVGFFVLRRKWRIAVARQQEINRLLVLASEEAARAEIEANFGYNYTSSSVSIPVQRLCAVCFTPTPNRCARCKSVNYCSGKCQIVHWRLGHTDECRPSVNNSEFSDEEVSFVGDNQLYSDGDVPITVNGGIQYEEQVQTAKEKPGFTPPAYFPPDLSVKDDKNAVHHSSLGDELASQVELHGTSEVSQLHVSSSSDGMCISDSISDTDSIHDLNSDSCESCSTLDNLETVSSERKLEPIKTLEEESYSRVSSNGNVYASGEPKEEASGKLSGSSGLSINRSVKNLAKPSVATSGFWDGSLDYCRTKYMPSTDAKPSSGELGDFSSDICSKGPKTSTDTHPGISSTGKLVAEPALAEKGSGVPSKNLSSTFVGSKEPDARVKTMKNDKDLVKSVEVGTENLKGSALPFCVSEKANDLDRNSKVVLQSPMSKKAGLSPKSIIGPPSGMKEPIAPVIKPVKAAANVAMPSQVARLAPSASAGLKTSVLKVVEQFRAPKTVKQSDDVERKTEKAVFPYESFVKLYHWNKVELRPCGLINCGNSCYANVILQCLAFTPPLTAYLLQGLHSKTCAKKHWCFTCEFERLILKAKEGGSPLSPISILSQIQKIGSHLSNGREEDAHEFLRYAIDTMQSTCLQEAGVNAAGSLHEETTLLGLTFGGYLRSKIKCTRCRGKSEKQDRMMDLTVEIGGDIETLEDALRQFTGTEPLDGENKYHCGRCKSYEKAKKKLNILEAPNILTIALKRFQCGKFGKLNKTIRFPEILNLAPYMRGGSDKSPIYRLYGVVVHLDIMNSSFSGHYVCYVRNAQNKWYKIDDSTVKAVELERVLNKGAYMLFYSRISPRAPRSIRSAIVSRDLPSKIKIPDASQINVKSSASRQRDPPAHANRSPDIGYIYQDGTSISPVRNILDFDSSSDNSSLFSHSDEVSSSTDSNRESISADDFSEYLFERYASALPGDNAHSVSLEDHSWAKAPHEASRAEDSALINAWELALLVPCCTRPATPKTNLKAQDVSWLCLVTKMKQAINVTLSQPIINLRTVLLWTDH</sequence>
<reference evidence="16" key="2">
    <citation type="submission" date="2021-03" db="UniProtKB">
        <authorList>
            <consortium name="EnsemblPlants"/>
        </authorList>
    </citation>
    <scope>IDENTIFICATION</scope>
</reference>
<keyword evidence="6 11" id="KW-0863">Zinc-finger</keyword>
<feature type="region of interest" description="Disordered" evidence="12">
    <location>
        <begin position="930"/>
        <end position="951"/>
    </location>
</feature>
<evidence type="ECO:0000256" key="10">
    <source>
        <dbReference type="ARBA" id="ARBA00022833"/>
    </source>
</evidence>
<dbReference type="InterPro" id="IPR050164">
    <property type="entry name" value="Peptidase_C19"/>
</dbReference>
<keyword evidence="7" id="KW-0833">Ubl conjugation pathway</keyword>
<dbReference type="PANTHER" id="PTHR24006:SF874">
    <property type="entry name" value="UBIQUITIN CARBOXYL-TERMINAL HYDROLASE 16"/>
    <property type="match status" value="1"/>
</dbReference>
<evidence type="ECO:0000256" key="13">
    <source>
        <dbReference type="SAM" id="Phobius"/>
    </source>
</evidence>
<keyword evidence="8" id="KW-0378">Hydrolase</keyword>
<dbReference type="InterPro" id="IPR018200">
    <property type="entry name" value="USP_CS"/>
</dbReference>
<evidence type="ECO:0000256" key="5">
    <source>
        <dbReference type="ARBA" id="ARBA00022723"/>
    </source>
</evidence>
<evidence type="ECO:0000256" key="4">
    <source>
        <dbReference type="ARBA" id="ARBA00022670"/>
    </source>
</evidence>
<dbReference type="EC" id="3.4.19.12" evidence="3"/>
<evidence type="ECO:0000313" key="17">
    <source>
        <dbReference type="Proteomes" id="UP000596660"/>
    </source>
</evidence>
<keyword evidence="13" id="KW-1133">Transmembrane helix</keyword>
<dbReference type="PROSITE" id="PS50235">
    <property type="entry name" value="USP_3"/>
    <property type="match status" value="1"/>
</dbReference>
<evidence type="ECO:0000256" key="9">
    <source>
        <dbReference type="ARBA" id="ARBA00022807"/>
    </source>
</evidence>
<dbReference type="Gene3D" id="6.10.140.2220">
    <property type="match status" value="1"/>
</dbReference>
<keyword evidence="9" id="KW-0788">Thiol protease</keyword>
<comment type="similarity">
    <text evidence="2">Belongs to the peptidase C19 family.</text>
</comment>
<evidence type="ECO:0000256" key="3">
    <source>
        <dbReference type="ARBA" id="ARBA00012759"/>
    </source>
</evidence>
<dbReference type="PROSITE" id="PS00972">
    <property type="entry name" value="USP_1"/>
    <property type="match status" value="1"/>
</dbReference>
<evidence type="ECO:0000256" key="2">
    <source>
        <dbReference type="ARBA" id="ARBA00009085"/>
    </source>
</evidence>
<dbReference type="Gene3D" id="3.90.70.10">
    <property type="entry name" value="Cysteine proteinases"/>
    <property type="match status" value="1"/>
</dbReference>
<dbReference type="GO" id="GO:0005634">
    <property type="term" value="C:nucleus"/>
    <property type="evidence" value="ECO:0007669"/>
    <property type="project" value="TreeGrafter"/>
</dbReference>
<feature type="region of interest" description="Disordered" evidence="12">
    <location>
        <begin position="884"/>
        <end position="908"/>
    </location>
</feature>
<keyword evidence="5" id="KW-0479">Metal-binding</keyword>
<keyword evidence="13" id="KW-0472">Membrane</keyword>
<dbReference type="SUPFAM" id="SSF54001">
    <property type="entry name" value="Cysteine proteinases"/>
    <property type="match status" value="1"/>
</dbReference>
<protein>
    <recommendedName>
        <fullName evidence="3">ubiquitinyl hydrolase 1</fullName>
        <ecNumber evidence="3">3.4.19.12</ecNumber>
    </recommendedName>
</protein>
<organism evidence="16 17">
    <name type="scientific">Chenopodium quinoa</name>
    <name type="common">Quinoa</name>
    <dbReference type="NCBI Taxonomy" id="63459"/>
    <lineage>
        <taxon>Eukaryota</taxon>
        <taxon>Viridiplantae</taxon>
        <taxon>Streptophyta</taxon>
        <taxon>Embryophyta</taxon>
        <taxon>Tracheophyta</taxon>
        <taxon>Spermatophyta</taxon>
        <taxon>Magnoliopsida</taxon>
        <taxon>eudicotyledons</taxon>
        <taxon>Gunneridae</taxon>
        <taxon>Pentapetalae</taxon>
        <taxon>Caryophyllales</taxon>
        <taxon>Chenopodiaceae</taxon>
        <taxon>Chenopodioideae</taxon>
        <taxon>Atripliceae</taxon>
        <taxon>Chenopodium</taxon>
    </lineage>
</organism>
<evidence type="ECO:0000259" key="14">
    <source>
        <dbReference type="PROSITE" id="PS50235"/>
    </source>
</evidence>
<dbReference type="GO" id="GO:0016579">
    <property type="term" value="P:protein deubiquitination"/>
    <property type="evidence" value="ECO:0007669"/>
    <property type="project" value="InterPro"/>
</dbReference>
<keyword evidence="13" id="KW-0812">Transmembrane</keyword>
<dbReference type="PANTHER" id="PTHR24006">
    <property type="entry name" value="UBIQUITIN CARBOXYL-TERMINAL HYDROLASE"/>
    <property type="match status" value="1"/>
</dbReference>
<dbReference type="GO" id="GO:0005829">
    <property type="term" value="C:cytosol"/>
    <property type="evidence" value="ECO:0007669"/>
    <property type="project" value="TreeGrafter"/>
</dbReference>
<dbReference type="GO" id="GO:0004843">
    <property type="term" value="F:cysteine-type deubiquitinase activity"/>
    <property type="evidence" value="ECO:0007669"/>
    <property type="project" value="UniProtKB-EC"/>
</dbReference>
<feature type="compositionally biased region" description="Low complexity" evidence="12">
    <location>
        <begin position="930"/>
        <end position="947"/>
    </location>
</feature>
<feature type="domain" description="USP" evidence="14">
    <location>
        <begin position="551"/>
        <end position="856"/>
    </location>
</feature>
<dbReference type="Pfam" id="PF00443">
    <property type="entry name" value="UCH"/>
    <property type="match status" value="1"/>
</dbReference>
<keyword evidence="17" id="KW-1185">Reference proteome</keyword>
<dbReference type="PROSITE" id="PS01360">
    <property type="entry name" value="ZF_MYND_1"/>
    <property type="match status" value="1"/>
</dbReference>
<comment type="catalytic activity">
    <reaction evidence="1">
        <text>Thiol-dependent hydrolysis of ester, thioester, amide, peptide and isopeptide bonds formed by the C-terminal Gly of ubiquitin (a 76-residue protein attached to proteins as an intracellular targeting signal).</text>
        <dbReference type="EC" id="3.4.19.12"/>
    </reaction>
</comment>
<keyword evidence="4" id="KW-0645">Protease</keyword>
<evidence type="ECO:0000256" key="6">
    <source>
        <dbReference type="ARBA" id="ARBA00022771"/>
    </source>
</evidence>
<reference evidence="16" key="1">
    <citation type="journal article" date="2017" name="Nature">
        <title>The genome of Chenopodium quinoa.</title>
        <authorList>
            <person name="Jarvis D.E."/>
            <person name="Ho Y.S."/>
            <person name="Lightfoot D.J."/>
            <person name="Schmoeckel S.M."/>
            <person name="Li B."/>
            <person name="Borm T.J.A."/>
            <person name="Ohyanagi H."/>
            <person name="Mineta K."/>
            <person name="Michell C.T."/>
            <person name="Saber N."/>
            <person name="Kharbatia N.M."/>
            <person name="Rupper R.R."/>
            <person name="Sharp A.R."/>
            <person name="Dally N."/>
            <person name="Boughton B.A."/>
            <person name="Woo Y.H."/>
            <person name="Gao G."/>
            <person name="Schijlen E.G.W.M."/>
            <person name="Guo X."/>
            <person name="Momin A.A."/>
            <person name="Negrao S."/>
            <person name="Al-Babili S."/>
            <person name="Gehring C."/>
            <person name="Roessner U."/>
            <person name="Jung C."/>
            <person name="Murphy K."/>
            <person name="Arold S.T."/>
            <person name="Gojobori T."/>
            <person name="van der Linden C.G."/>
            <person name="van Loo E.N."/>
            <person name="Jellen E.N."/>
            <person name="Maughan P.J."/>
            <person name="Tester M."/>
        </authorList>
    </citation>
    <scope>NUCLEOTIDE SEQUENCE [LARGE SCALE GENOMIC DNA]</scope>
    <source>
        <strain evidence="16">cv. PI 614886</strain>
    </source>
</reference>
<dbReference type="SUPFAM" id="SSF144232">
    <property type="entry name" value="HIT/MYND zinc finger-like"/>
    <property type="match status" value="1"/>
</dbReference>